<dbReference type="Proteomes" id="UP001431181">
    <property type="component" value="Unassembled WGS sequence"/>
</dbReference>
<keyword evidence="14" id="KW-1185">Reference proteome</keyword>
<feature type="signal peptide" evidence="10">
    <location>
        <begin position="1"/>
        <end position="38"/>
    </location>
</feature>
<evidence type="ECO:0000313" key="14">
    <source>
        <dbReference type="Proteomes" id="UP001431181"/>
    </source>
</evidence>
<dbReference type="InterPro" id="IPR012910">
    <property type="entry name" value="Plug_dom"/>
</dbReference>
<sequence length="737" mass="80701">MNQSLNIHQSRMKAKRHPLVLTGIALAVSASLSNQAKAEEENLNTLLIEDTELASDANPYSEQGAPYKAKRMSDSKYTRDIAETPKTITVLTKDAIEESGKTDLESILSAQPGITLGTGEGGNSFGDRYIIRGYEARSDVYTDGLRELDIISRETFALEQVEISKGPSSTFGGRGTTGGAVNSVTKKPSYDEDFSIVSGTLGTDHKQRYTLDTNKVVSDEVAVRFNALYSEADVPNRAPAGTQHEGFLLSGVYEPNSDVAINADYYYFRADDKEDVGHALNRSTGSFNKYDYVGQNGLDFKNSEADIATVKISAYLSDDFRIENKSRYGETVNEYIVSMARGTGIRSFSGWQENEYIGNQTNFIWDTELFGKKNSIVTGVEYANEKTDTGSYTINQTNSFTLDPYNANNNLWEGSVTRNDATNSLKLQTLSAYIMDTITLSDTWEVHGGVRYDYFNYDADVLFRGNTGATNVEFNDGFLNGHLGVVFSPWEHGNVYGSWSTSSNINGGEVDAVSQCGYGGICLDSDGNYKNAEPEQSTNLELGTKWNLMDHKLLLTAAAFQITKDKVIEGGNDSYASGGSLNTGKNRVHGVEFGLSGNVTDNLSGQVGLALMKSKTLKSFDEDNVGRPKANFAERSFNGQLKYQFTPKFAVGAIATYSSEMLGGQPDAGTDPDTVVRTPSYVVYDVFALYEVSKNFDIQANVQNLTDKEYYTAIYRGGSIAYLGEGRSASVTAKYKF</sequence>
<proteinExistence type="inferred from homology"/>
<dbReference type="InterPro" id="IPR039426">
    <property type="entry name" value="TonB-dep_rcpt-like"/>
</dbReference>
<keyword evidence="7 8" id="KW-0998">Cell outer membrane</keyword>
<organism evidence="13 14">
    <name type="scientific">Marinomonas rhodophyticola</name>
    <dbReference type="NCBI Taxonomy" id="2992803"/>
    <lineage>
        <taxon>Bacteria</taxon>
        <taxon>Pseudomonadati</taxon>
        <taxon>Pseudomonadota</taxon>
        <taxon>Gammaproteobacteria</taxon>
        <taxon>Oceanospirillales</taxon>
        <taxon>Oceanospirillaceae</taxon>
        <taxon>Marinomonas</taxon>
    </lineage>
</organism>
<evidence type="ECO:0000256" key="2">
    <source>
        <dbReference type="ARBA" id="ARBA00022448"/>
    </source>
</evidence>
<evidence type="ECO:0000256" key="9">
    <source>
        <dbReference type="RuleBase" id="RU003357"/>
    </source>
</evidence>
<evidence type="ECO:0000313" key="13">
    <source>
        <dbReference type="EMBL" id="MCW4631771.1"/>
    </source>
</evidence>
<dbReference type="InterPro" id="IPR037066">
    <property type="entry name" value="Plug_dom_sf"/>
</dbReference>
<dbReference type="Pfam" id="PF07715">
    <property type="entry name" value="Plug"/>
    <property type="match status" value="1"/>
</dbReference>
<reference evidence="13" key="1">
    <citation type="submission" date="2022-11" db="EMBL/GenBank/DDBJ databases">
        <title>Marinomonas sp. nov., isolated from marine algae.</title>
        <authorList>
            <person name="Choi D.G."/>
            <person name="Kim J.M."/>
            <person name="Lee J.K."/>
            <person name="Baek J.H."/>
            <person name="Jeon C.O."/>
        </authorList>
    </citation>
    <scope>NUCLEOTIDE SEQUENCE</scope>
    <source>
        <strain evidence="13">KJ51-3</strain>
    </source>
</reference>
<dbReference type="CDD" id="cd01347">
    <property type="entry name" value="ligand_gated_channel"/>
    <property type="match status" value="1"/>
</dbReference>
<keyword evidence="10" id="KW-0732">Signal</keyword>
<dbReference type="InterPro" id="IPR000531">
    <property type="entry name" value="Beta-barrel_TonB"/>
</dbReference>
<comment type="caution">
    <text evidence="13">The sequence shown here is derived from an EMBL/GenBank/DDBJ whole genome shotgun (WGS) entry which is preliminary data.</text>
</comment>
<dbReference type="SUPFAM" id="SSF56935">
    <property type="entry name" value="Porins"/>
    <property type="match status" value="1"/>
</dbReference>
<evidence type="ECO:0000256" key="3">
    <source>
        <dbReference type="ARBA" id="ARBA00022452"/>
    </source>
</evidence>
<evidence type="ECO:0000256" key="6">
    <source>
        <dbReference type="ARBA" id="ARBA00023136"/>
    </source>
</evidence>
<keyword evidence="6 8" id="KW-0472">Membrane</keyword>
<evidence type="ECO:0000256" key="10">
    <source>
        <dbReference type="SAM" id="SignalP"/>
    </source>
</evidence>
<evidence type="ECO:0000256" key="5">
    <source>
        <dbReference type="ARBA" id="ARBA00023077"/>
    </source>
</evidence>
<dbReference type="Gene3D" id="2.40.170.20">
    <property type="entry name" value="TonB-dependent receptor, beta-barrel domain"/>
    <property type="match status" value="1"/>
</dbReference>
<feature type="chain" id="PRO_5046821623" evidence="10">
    <location>
        <begin position="39"/>
        <end position="737"/>
    </location>
</feature>
<keyword evidence="3 8" id="KW-1134">Transmembrane beta strand</keyword>
<dbReference type="Pfam" id="PF00593">
    <property type="entry name" value="TonB_dep_Rec_b-barrel"/>
    <property type="match status" value="1"/>
</dbReference>
<feature type="domain" description="TonB-dependent receptor-like beta-barrel" evidence="11">
    <location>
        <begin position="257"/>
        <end position="705"/>
    </location>
</feature>
<keyword evidence="5 9" id="KW-0798">TonB box</keyword>
<comment type="subcellular location">
    <subcellularLocation>
        <location evidence="1 8">Cell outer membrane</location>
        <topology evidence="1 8">Multi-pass membrane protein</topology>
    </subcellularLocation>
</comment>
<gene>
    <name evidence="13" type="ORF">ONZ52_23975</name>
</gene>
<dbReference type="InterPro" id="IPR036942">
    <property type="entry name" value="Beta-barrel_TonB_sf"/>
</dbReference>
<evidence type="ECO:0000256" key="4">
    <source>
        <dbReference type="ARBA" id="ARBA00022692"/>
    </source>
</evidence>
<dbReference type="PANTHER" id="PTHR32552">
    <property type="entry name" value="FERRICHROME IRON RECEPTOR-RELATED"/>
    <property type="match status" value="1"/>
</dbReference>
<dbReference type="PANTHER" id="PTHR32552:SF83">
    <property type="entry name" value="BLR3904 PROTEIN"/>
    <property type="match status" value="1"/>
</dbReference>
<accession>A0ABT3KNK9</accession>
<keyword evidence="13" id="KW-0675">Receptor</keyword>
<comment type="similarity">
    <text evidence="8 9">Belongs to the TonB-dependent receptor family.</text>
</comment>
<dbReference type="Gene3D" id="2.170.130.10">
    <property type="entry name" value="TonB-dependent receptor, plug domain"/>
    <property type="match status" value="1"/>
</dbReference>
<keyword evidence="2 8" id="KW-0813">Transport</keyword>
<evidence type="ECO:0000259" key="11">
    <source>
        <dbReference type="Pfam" id="PF00593"/>
    </source>
</evidence>
<evidence type="ECO:0000256" key="8">
    <source>
        <dbReference type="PROSITE-ProRule" id="PRU01360"/>
    </source>
</evidence>
<evidence type="ECO:0000256" key="1">
    <source>
        <dbReference type="ARBA" id="ARBA00004571"/>
    </source>
</evidence>
<protein>
    <submittedName>
        <fullName evidence="13">TonB-dependent receptor</fullName>
    </submittedName>
</protein>
<keyword evidence="4 8" id="KW-0812">Transmembrane</keyword>
<dbReference type="PROSITE" id="PS52016">
    <property type="entry name" value="TONB_DEPENDENT_REC_3"/>
    <property type="match status" value="1"/>
</dbReference>
<evidence type="ECO:0000256" key="7">
    <source>
        <dbReference type="ARBA" id="ARBA00023237"/>
    </source>
</evidence>
<name>A0ABT3KNK9_9GAMM</name>
<dbReference type="EMBL" id="JAPEUL010000012">
    <property type="protein sequence ID" value="MCW4631771.1"/>
    <property type="molecule type" value="Genomic_DNA"/>
</dbReference>
<feature type="domain" description="TonB-dependent receptor plug" evidence="12">
    <location>
        <begin position="81"/>
        <end position="180"/>
    </location>
</feature>
<evidence type="ECO:0000259" key="12">
    <source>
        <dbReference type="Pfam" id="PF07715"/>
    </source>
</evidence>
<dbReference type="RefSeq" id="WP_265221074.1">
    <property type="nucleotide sequence ID" value="NZ_JAPEUL010000012.1"/>
</dbReference>